<dbReference type="EMBL" id="JABSTQ010011327">
    <property type="protein sequence ID" value="KAG0412761.1"/>
    <property type="molecule type" value="Genomic_DNA"/>
</dbReference>
<evidence type="ECO:0000313" key="2">
    <source>
        <dbReference type="Proteomes" id="UP000805193"/>
    </source>
</evidence>
<protein>
    <submittedName>
        <fullName evidence="1">Uncharacterized protein</fullName>
    </submittedName>
</protein>
<gene>
    <name evidence="1" type="ORF">HPB47_010100</name>
</gene>
<evidence type="ECO:0000313" key="1">
    <source>
        <dbReference type="EMBL" id="KAG0412761.1"/>
    </source>
</evidence>
<organism evidence="1 2">
    <name type="scientific">Ixodes persulcatus</name>
    <name type="common">Taiga tick</name>
    <dbReference type="NCBI Taxonomy" id="34615"/>
    <lineage>
        <taxon>Eukaryota</taxon>
        <taxon>Metazoa</taxon>
        <taxon>Ecdysozoa</taxon>
        <taxon>Arthropoda</taxon>
        <taxon>Chelicerata</taxon>
        <taxon>Arachnida</taxon>
        <taxon>Acari</taxon>
        <taxon>Parasitiformes</taxon>
        <taxon>Ixodida</taxon>
        <taxon>Ixodoidea</taxon>
        <taxon>Ixodidae</taxon>
        <taxon>Ixodinae</taxon>
        <taxon>Ixodes</taxon>
    </lineage>
</organism>
<comment type="caution">
    <text evidence="1">The sequence shown here is derived from an EMBL/GenBank/DDBJ whole genome shotgun (WGS) entry which is preliminary data.</text>
</comment>
<keyword evidence="2" id="KW-1185">Reference proteome</keyword>
<dbReference type="Proteomes" id="UP000805193">
    <property type="component" value="Unassembled WGS sequence"/>
</dbReference>
<sequence length="289" mass="31451">MMARKDPRYSGGDGAWGGSRRGTAREKGTKVTVLRGRIGRIVPWNASCGGLSLLLADMHREGVGSLRNAPGYQILALQICDRALYGSIAELPGCVDLGRVFAQKGTIWRPQRTTEDAARCMRESGEAGDGGREGRGRGGGEGREDIPTDLSSCVPWLFAFLGSRRSSPAEEGRAAGGSSLSGSRQRPRRDGQAKRGRGPAPFETRSAVLTKRPGTRGGDVQSLLMTVIRIDKRACLRLLERCFSEGQEAAADDGPRLVCPSMAPPFVFLRRLEWNTRRQQRNPKTIERS</sequence>
<reference evidence="1 2" key="1">
    <citation type="journal article" date="2020" name="Cell">
        <title>Large-Scale Comparative Analyses of Tick Genomes Elucidate Their Genetic Diversity and Vector Capacities.</title>
        <authorList>
            <consortium name="Tick Genome and Microbiome Consortium (TIGMIC)"/>
            <person name="Jia N."/>
            <person name="Wang J."/>
            <person name="Shi W."/>
            <person name="Du L."/>
            <person name="Sun Y."/>
            <person name="Zhan W."/>
            <person name="Jiang J.F."/>
            <person name="Wang Q."/>
            <person name="Zhang B."/>
            <person name="Ji P."/>
            <person name="Bell-Sakyi L."/>
            <person name="Cui X.M."/>
            <person name="Yuan T.T."/>
            <person name="Jiang B.G."/>
            <person name="Yang W.F."/>
            <person name="Lam T.T."/>
            <person name="Chang Q.C."/>
            <person name="Ding S.J."/>
            <person name="Wang X.J."/>
            <person name="Zhu J.G."/>
            <person name="Ruan X.D."/>
            <person name="Zhao L."/>
            <person name="Wei J.T."/>
            <person name="Ye R.Z."/>
            <person name="Que T.C."/>
            <person name="Du C.H."/>
            <person name="Zhou Y.H."/>
            <person name="Cheng J.X."/>
            <person name="Dai P.F."/>
            <person name="Guo W.B."/>
            <person name="Han X.H."/>
            <person name="Huang E.J."/>
            <person name="Li L.F."/>
            <person name="Wei W."/>
            <person name="Gao Y.C."/>
            <person name="Liu J.Z."/>
            <person name="Shao H.Z."/>
            <person name="Wang X."/>
            <person name="Wang C.C."/>
            <person name="Yang T.C."/>
            <person name="Huo Q.B."/>
            <person name="Li W."/>
            <person name="Chen H.Y."/>
            <person name="Chen S.E."/>
            <person name="Zhou L.G."/>
            <person name="Ni X.B."/>
            <person name="Tian J.H."/>
            <person name="Sheng Y."/>
            <person name="Liu T."/>
            <person name="Pan Y.S."/>
            <person name="Xia L.Y."/>
            <person name="Li J."/>
            <person name="Zhao F."/>
            <person name="Cao W.C."/>
        </authorList>
    </citation>
    <scope>NUCLEOTIDE SEQUENCE [LARGE SCALE GENOMIC DNA]</scope>
    <source>
        <strain evidence="1">Iper-2018</strain>
    </source>
</reference>
<accession>A0AC60P051</accession>
<proteinExistence type="predicted"/>
<name>A0AC60P051_IXOPE</name>